<evidence type="ECO:0000313" key="1">
    <source>
        <dbReference type="EMBL" id="MDX8489724.1"/>
    </source>
</evidence>
<dbReference type="Proteomes" id="UP001280156">
    <property type="component" value="Unassembled WGS sequence"/>
</dbReference>
<evidence type="ECO:0000313" key="2">
    <source>
        <dbReference type="Proteomes" id="UP001280156"/>
    </source>
</evidence>
<sequence>MTNVNATPAKRATRKGLFAFGIETLEREGWKVSRIPRGGKASLRLITKGENKHKVSIRTSQDAWIAFPRKRAEAGWVTLDDVDYVVAVSVNDKHNPTEARVHMIPADDARKRYNRAYDARKAAGHTLPIGRGIWLSLYDKEAADPVSYVGAGMGVDYPPLAMINFSKEGLPQGSEEVDEDMAEEDAELSLDQTAETLPLTIPEAKRRLAEALGVPETSIKITIEH</sequence>
<protein>
    <submittedName>
        <fullName evidence="1">Uncharacterized protein</fullName>
    </submittedName>
</protein>
<keyword evidence="2" id="KW-1185">Reference proteome</keyword>
<proteinExistence type="predicted"/>
<reference evidence="1 2" key="1">
    <citation type="submission" date="2023-08" db="EMBL/GenBank/DDBJ databases">
        <title>Implementing the SeqCode for naming new Mesorhizobium species isolated from Vachellia karroo root nodules.</title>
        <authorList>
            <person name="Van Lill M."/>
        </authorList>
    </citation>
    <scope>NUCLEOTIDE SEQUENCE [LARGE SCALE GENOMIC DNA]</scope>
    <source>
        <strain evidence="1 2">VK2B</strain>
    </source>
</reference>
<dbReference type="RefSeq" id="WP_320298095.1">
    <property type="nucleotide sequence ID" value="NZ_JAVIIU010000015.1"/>
</dbReference>
<accession>A0ABU4YRZ6</accession>
<comment type="caution">
    <text evidence="1">The sequence shown here is derived from an EMBL/GenBank/DDBJ whole genome shotgun (WGS) entry which is preliminary data.</text>
</comment>
<gene>
    <name evidence="1" type="ORF">RFM52_31605</name>
</gene>
<dbReference type="EMBL" id="JAVIIV010000039">
    <property type="protein sequence ID" value="MDX8489724.1"/>
    <property type="molecule type" value="Genomic_DNA"/>
</dbReference>
<name>A0ABU4YRZ6_9HYPH</name>
<organism evidence="1 2">
    <name type="scientific">Mesorhizobium humile</name>
    <dbReference type="NCBI Taxonomy" id="3072313"/>
    <lineage>
        <taxon>Bacteria</taxon>
        <taxon>Pseudomonadati</taxon>
        <taxon>Pseudomonadota</taxon>
        <taxon>Alphaproteobacteria</taxon>
        <taxon>Hyphomicrobiales</taxon>
        <taxon>Phyllobacteriaceae</taxon>
        <taxon>Mesorhizobium</taxon>
    </lineage>
</organism>